<keyword evidence="3" id="KW-0804">Transcription</keyword>
<protein>
    <submittedName>
        <fullName evidence="6">GntR family transcriptional regulator</fullName>
    </submittedName>
</protein>
<dbReference type="InterPro" id="IPR009057">
    <property type="entry name" value="Homeodomain-like_sf"/>
</dbReference>
<dbReference type="Proteomes" id="UP001165042">
    <property type="component" value="Unassembled WGS sequence"/>
</dbReference>
<evidence type="ECO:0000259" key="5">
    <source>
        <dbReference type="PROSITE" id="PS50977"/>
    </source>
</evidence>
<gene>
    <name evidence="6" type="ORF">Aglo03_40480</name>
</gene>
<dbReference type="Pfam" id="PF00440">
    <property type="entry name" value="TetR_N"/>
    <property type="match status" value="1"/>
</dbReference>
<dbReference type="Gene3D" id="1.10.10.60">
    <property type="entry name" value="Homeodomain-like"/>
    <property type="match status" value="1"/>
</dbReference>
<organism evidence="6 7">
    <name type="scientific">Actinokineospora globicatena</name>
    <dbReference type="NCBI Taxonomy" id="103729"/>
    <lineage>
        <taxon>Bacteria</taxon>
        <taxon>Bacillati</taxon>
        <taxon>Actinomycetota</taxon>
        <taxon>Actinomycetes</taxon>
        <taxon>Pseudonocardiales</taxon>
        <taxon>Pseudonocardiaceae</taxon>
        <taxon>Actinokineospora</taxon>
    </lineage>
</organism>
<keyword evidence="1" id="KW-0805">Transcription regulation</keyword>
<keyword evidence="7" id="KW-1185">Reference proteome</keyword>
<evidence type="ECO:0000256" key="2">
    <source>
        <dbReference type="ARBA" id="ARBA00023125"/>
    </source>
</evidence>
<sequence>MATATKVIAVLRDEGLVDTKPGSGTTVRATRQASVTRHRELDCDRVVRAAMAIADAEGMSAVSMRRVATDLGVATMSLYRHVGNKEDLTLLMADAAAAEVVVHAQPPAHWRSRLEFSCRLLWTICRRRPWVAEVMSMTRPRAAPHLLFYSEWVLTALRDLGLGMDDMMYVHLNLFSHIRGLALSVQAEARERQDTGLTSDEWMDTQETAFLDIVSDGRYPTMAQVVTQEFEQDLDVMFEFGLRLLLDGVTKAADRGPAGRARPAGPQG</sequence>
<reference evidence="6" key="1">
    <citation type="submission" date="2023-02" db="EMBL/GenBank/DDBJ databases">
        <title>Actinokineospora globicatena NBRC 15670.</title>
        <authorList>
            <person name="Ichikawa N."/>
            <person name="Sato H."/>
            <person name="Tonouchi N."/>
        </authorList>
    </citation>
    <scope>NUCLEOTIDE SEQUENCE</scope>
    <source>
        <strain evidence="6">NBRC 15670</strain>
    </source>
</reference>
<feature type="domain" description="HTH tetR-type" evidence="5">
    <location>
        <begin position="40"/>
        <end position="100"/>
    </location>
</feature>
<dbReference type="PANTHER" id="PTHR30055">
    <property type="entry name" value="HTH-TYPE TRANSCRIPTIONAL REGULATOR RUTR"/>
    <property type="match status" value="1"/>
</dbReference>
<proteinExistence type="predicted"/>
<dbReference type="Gene3D" id="1.10.357.10">
    <property type="entry name" value="Tetracycline Repressor, domain 2"/>
    <property type="match status" value="1"/>
</dbReference>
<dbReference type="SUPFAM" id="SSF46689">
    <property type="entry name" value="Homeodomain-like"/>
    <property type="match status" value="1"/>
</dbReference>
<dbReference type="PANTHER" id="PTHR30055:SF151">
    <property type="entry name" value="TRANSCRIPTIONAL REGULATORY PROTEIN"/>
    <property type="match status" value="1"/>
</dbReference>
<feature type="DNA-binding region" description="H-T-H motif" evidence="4">
    <location>
        <begin position="63"/>
        <end position="82"/>
    </location>
</feature>
<dbReference type="SUPFAM" id="SSF48498">
    <property type="entry name" value="Tetracyclin repressor-like, C-terminal domain"/>
    <property type="match status" value="1"/>
</dbReference>
<evidence type="ECO:0000313" key="7">
    <source>
        <dbReference type="Proteomes" id="UP001165042"/>
    </source>
</evidence>
<accession>A0A9W6QRD5</accession>
<dbReference type="GO" id="GO:0003700">
    <property type="term" value="F:DNA-binding transcription factor activity"/>
    <property type="evidence" value="ECO:0007669"/>
    <property type="project" value="TreeGrafter"/>
</dbReference>
<dbReference type="Pfam" id="PF02909">
    <property type="entry name" value="TetR_C_1"/>
    <property type="match status" value="1"/>
</dbReference>
<evidence type="ECO:0000313" key="6">
    <source>
        <dbReference type="EMBL" id="GLW93232.1"/>
    </source>
</evidence>
<dbReference type="EMBL" id="BSSD01000006">
    <property type="protein sequence ID" value="GLW93232.1"/>
    <property type="molecule type" value="Genomic_DNA"/>
</dbReference>
<comment type="caution">
    <text evidence="6">The sequence shown here is derived from an EMBL/GenBank/DDBJ whole genome shotgun (WGS) entry which is preliminary data.</text>
</comment>
<dbReference type="InterPro" id="IPR050109">
    <property type="entry name" value="HTH-type_TetR-like_transc_reg"/>
</dbReference>
<evidence type="ECO:0000256" key="3">
    <source>
        <dbReference type="ARBA" id="ARBA00023163"/>
    </source>
</evidence>
<evidence type="ECO:0000256" key="4">
    <source>
        <dbReference type="PROSITE-ProRule" id="PRU00335"/>
    </source>
</evidence>
<dbReference type="GO" id="GO:0000976">
    <property type="term" value="F:transcription cis-regulatory region binding"/>
    <property type="evidence" value="ECO:0007669"/>
    <property type="project" value="TreeGrafter"/>
</dbReference>
<evidence type="ECO:0000256" key="1">
    <source>
        <dbReference type="ARBA" id="ARBA00023015"/>
    </source>
</evidence>
<dbReference type="GO" id="GO:0045892">
    <property type="term" value="P:negative regulation of DNA-templated transcription"/>
    <property type="evidence" value="ECO:0007669"/>
    <property type="project" value="InterPro"/>
</dbReference>
<dbReference type="AlphaFoldDB" id="A0A9W6QRD5"/>
<dbReference type="InterPro" id="IPR036271">
    <property type="entry name" value="Tet_transcr_reg_TetR-rel_C_sf"/>
</dbReference>
<dbReference type="PROSITE" id="PS50977">
    <property type="entry name" value="HTH_TETR_2"/>
    <property type="match status" value="1"/>
</dbReference>
<dbReference type="InterPro" id="IPR001647">
    <property type="entry name" value="HTH_TetR"/>
</dbReference>
<dbReference type="InterPro" id="IPR004111">
    <property type="entry name" value="Repressor_TetR_C"/>
</dbReference>
<keyword evidence="2 4" id="KW-0238">DNA-binding</keyword>
<name>A0A9W6QRD5_9PSEU</name>